<evidence type="ECO:0000313" key="3">
    <source>
        <dbReference type="Proteomes" id="UP001175000"/>
    </source>
</evidence>
<feature type="region of interest" description="Disordered" evidence="1">
    <location>
        <begin position="110"/>
        <end position="150"/>
    </location>
</feature>
<feature type="region of interest" description="Disordered" evidence="1">
    <location>
        <begin position="1"/>
        <end position="27"/>
    </location>
</feature>
<evidence type="ECO:0000313" key="2">
    <source>
        <dbReference type="EMBL" id="KAK0617301.1"/>
    </source>
</evidence>
<accession>A0AA40BXE8</accession>
<dbReference type="EMBL" id="JAULSU010000005">
    <property type="protein sequence ID" value="KAK0617301.1"/>
    <property type="molecule type" value="Genomic_DNA"/>
</dbReference>
<sequence>MRGGGRSRAEGLAEVSNAGPGRGRRVEVGLGLPRTRGVCVAMVRVGEGTGTRWPASAVEIPVDPGPVSAGGGVERGKGKSVEDCFRCLHSAPDSAHNVHLVHLGLRTAGQPGKWRAGRQVGSGRGSGTSGLRLRCGAGAERGGESGRMGMDGEWMGDGWGGEARAVEGGSLDGTKPRWPRVNGAAAVTAAAQASTVPRAVCSPTGPGCPGFSKQPFSCYAVPFRSPIELCRRPGATDDGTKRASPLTPSPAGRQTLVRWTCLPRMCDLHYGLKPIRLRGPPAKASALAGGCGVGRSRGYAAQLRENKDRVRGGCAARCVHRLSTRVPRLRWPCGPARHRTPSQSWMMTIRRRS</sequence>
<name>A0AA40BXE8_9PEZI</name>
<comment type="caution">
    <text evidence="2">The sequence shown here is derived from an EMBL/GenBank/DDBJ whole genome shotgun (WGS) entry which is preliminary data.</text>
</comment>
<organism evidence="2 3">
    <name type="scientific">Immersiella caudata</name>
    <dbReference type="NCBI Taxonomy" id="314043"/>
    <lineage>
        <taxon>Eukaryota</taxon>
        <taxon>Fungi</taxon>
        <taxon>Dikarya</taxon>
        <taxon>Ascomycota</taxon>
        <taxon>Pezizomycotina</taxon>
        <taxon>Sordariomycetes</taxon>
        <taxon>Sordariomycetidae</taxon>
        <taxon>Sordariales</taxon>
        <taxon>Lasiosphaeriaceae</taxon>
        <taxon>Immersiella</taxon>
    </lineage>
</organism>
<protein>
    <submittedName>
        <fullName evidence="2">Uncharacterized protein</fullName>
    </submittedName>
</protein>
<dbReference type="Proteomes" id="UP001175000">
    <property type="component" value="Unassembled WGS sequence"/>
</dbReference>
<proteinExistence type="predicted"/>
<evidence type="ECO:0000256" key="1">
    <source>
        <dbReference type="SAM" id="MobiDB-lite"/>
    </source>
</evidence>
<gene>
    <name evidence="2" type="ORF">B0T14DRAFT_264595</name>
</gene>
<reference evidence="2" key="1">
    <citation type="submission" date="2023-06" db="EMBL/GenBank/DDBJ databases">
        <title>Genome-scale phylogeny and comparative genomics of the fungal order Sordariales.</title>
        <authorList>
            <consortium name="Lawrence Berkeley National Laboratory"/>
            <person name="Hensen N."/>
            <person name="Bonometti L."/>
            <person name="Westerberg I."/>
            <person name="Brannstrom I.O."/>
            <person name="Guillou S."/>
            <person name="Cros-Aarteil S."/>
            <person name="Calhoun S."/>
            <person name="Haridas S."/>
            <person name="Kuo A."/>
            <person name="Mondo S."/>
            <person name="Pangilinan J."/>
            <person name="Riley R."/>
            <person name="Labutti K."/>
            <person name="Andreopoulos B."/>
            <person name="Lipzen A."/>
            <person name="Chen C."/>
            <person name="Yanf M."/>
            <person name="Daum C."/>
            <person name="Ng V."/>
            <person name="Clum A."/>
            <person name="Steindorff A."/>
            <person name="Ohm R."/>
            <person name="Martin F."/>
            <person name="Silar P."/>
            <person name="Natvig D."/>
            <person name="Lalanne C."/>
            <person name="Gautier V."/>
            <person name="Ament-Velasquez S.L."/>
            <person name="Kruys A."/>
            <person name="Hutchinson M.I."/>
            <person name="Powell A.J."/>
            <person name="Barry K."/>
            <person name="Miller A.N."/>
            <person name="Grigoriev I.V."/>
            <person name="Debuchy R."/>
            <person name="Gladieux P."/>
            <person name="Thoren M.H."/>
            <person name="Johannesson H."/>
        </authorList>
    </citation>
    <scope>NUCLEOTIDE SEQUENCE</scope>
    <source>
        <strain evidence="2">CBS 606.72</strain>
    </source>
</reference>
<dbReference type="AlphaFoldDB" id="A0AA40BXE8"/>
<feature type="compositionally biased region" description="Low complexity" evidence="1">
    <location>
        <begin position="129"/>
        <end position="138"/>
    </location>
</feature>
<keyword evidence="3" id="KW-1185">Reference proteome</keyword>